<sequence length="514" mass="56541">MNKILTAICACSLLALGACKKDFLNTTPSDKVSDANFWKTEKDANAGVSAIYNDLQNNDIFGLYVYNDGLTPSAYIWDDGGTGMGPITKGNMNPFTSAVVNKFKALYNGVFRANLALEKLPGISNMSISVNHRLIAEATFLRALYYYQLTDFYGDVPLITKTLALGAPLPAKETRANLLAFIIREAGAAADSLPVSYPASLVGHATQGAALTLKAKAQLLAKQYADAATTCKTIGGLGYDLYSDYRNMFISTSAENNVEVIFDIQYLAPGLGQGSLLDKRLSTRSSFSSGWSNVYPSVNLVSNYEMKNGKMITDPSSGYDPANPYNNRDPRLDYTVVRPGSTWKNIPYANLRLDNSATFTGYLTRKYVLEVDGFGAGDSPLNFIIYRYADVLLMLAEAENEVAGPDATVYTAINRVRARKGVEMPPIPAGKSKEEMRDIIRHERMIEFAMEGTYYSDIRRWGIATQLMNGLVVTNIAGQQIDKINFVDAFNLWPIPQVEIDLNNNLVQNPNYVK</sequence>
<evidence type="ECO:0000313" key="9">
    <source>
        <dbReference type="EMBL" id="TWF45655.1"/>
    </source>
</evidence>
<comment type="subcellular location">
    <subcellularLocation>
        <location evidence="1">Cell outer membrane</location>
    </subcellularLocation>
</comment>
<dbReference type="Gene3D" id="1.25.40.390">
    <property type="match status" value="1"/>
</dbReference>
<evidence type="ECO:0000256" key="6">
    <source>
        <dbReference type="SAM" id="SignalP"/>
    </source>
</evidence>
<proteinExistence type="inferred from homology"/>
<gene>
    <name evidence="9" type="ORF">FHW36_1011586</name>
</gene>
<keyword evidence="5" id="KW-0998">Cell outer membrane</keyword>
<dbReference type="SUPFAM" id="SSF48452">
    <property type="entry name" value="TPR-like"/>
    <property type="match status" value="1"/>
</dbReference>
<feature type="signal peptide" evidence="6">
    <location>
        <begin position="1"/>
        <end position="20"/>
    </location>
</feature>
<dbReference type="OrthoDB" id="5694214at2"/>
<name>A0A561Q5L5_9BACT</name>
<dbReference type="GO" id="GO:0009279">
    <property type="term" value="C:cell outer membrane"/>
    <property type="evidence" value="ECO:0007669"/>
    <property type="project" value="UniProtKB-SubCell"/>
</dbReference>
<feature type="domain" description="SusD-like N-terminal" evidence="8">
    <location>
        <begin position="97"/>
        <end position="216"/>
    </location>
</feature>
<feature type="domain" description="RagB/SusD" evidence="7">
    <location>
        <begin position="259"/>
        <end position="512"/>
    </location>
</feature>
<feature type="chain" id="PRO_5022015048" evidence="6">
    <location>
        <begin position="21"/>
        <end position="514"/>
    </location>
</feature>
<keyword evidence="4" id="KW-0472">Membrane</keyword>
<keyword evidence="10" id="KW-1185">Reference proteome</keyword>
<evidence type="ECO:0000259" key="8">
    <source>
        <dbReference type="Pfam" id="PF14322"/>
    </source>
</evidence>
<dbReference type="Pfam" id="PF14322">
    <property type="entry name" value="SusD-like_3"/>
    <property type="match status" value="1"/>
</dbReference>
<dbReference type="InterPro" id="IPR033985">
    <property type="entry name" value="SusD-like_N"/>
</dbReference>
<reference evidence="9 10" key="1">
    <citation type="submission" date="2019-06" db="EMBL/GenBank/DDBJ databases">
        <title>Sorghum-associated microbial communities from plants grown in Nebraska, USA.</title>
        <authorList>
            <person name="Schachtman D."/>
        </authorList>
    </citation>
    <scope>NUCLEOTIDE SEQUENCE [LARGE SCALE GENOMIC DNA]</scope>
    <source>
        <strain evidence="9 10">1209</strain>
    </source>
</reference>
<evidence type="ECO:0000256" key="3">
    <source>
        <dbReference type="ARBA" id="ARBA00022729"/>
    </source>
</evidence>
<evidence type="ECO:0000313" key="10">
    <source>
        <dbReference type="Proteomes" id="UP000320811"/>
    </source>
</evidence>
<organism evidence="9 10">
    <name type="scientific">Chitinophaga polysaccharea</name>
    <dbReference type="NCBI Taxonomy" id="1293035"/>
    <lineage>
        <taxon>Bacteria</taxon>
        <taxon>Pseudomonadati</taxon>
        <taxon>Bacteroidota</taxon>
        <taxon>Chitinophagia</taxon>
        <taxon>Chitinophagales</taxon>
        <taxon>Chitinophagaceae</taxon>
        <taxon>Chitinophaga</taxon>
    </lineage>
</organism>
<dbReference type="PROSITE" id="PS51257">
    <property type="entry name" value="PROKAR_LIPOPROTEIN"/>
    <property type="match status" value="1"/>
</dbReference>
<dbReference type="RefSeq" id="WP_145664993.1">
    <property type="nucleotide sequence ID" value="NZ_VIWO01000001.1"/>
</dbReference>
<dbReference type="Pfam" id="PF07980">
    <property type="entry name" value="SusD_RagB"/>
    <property type="match status" value="1"/>
</dbReference>
<evidence type="ECO:0000259" key="7">
    <source>
        <dbReference type="Pfam" id="PF07980"/>
    </source>
</evidence>
<dbReference type="AlphaFoldDB" id="A0A561Q5L5"/>
<dbReference type="InterPro" id="IPR011990">
    <property type="entry name" value="TPR-like_helical_dom_sf"/>
</dbReference>
<evidence type="ECO:0000256" key="1">
    <source>
        <dbReference type="ARBA" id="ARBA00004442"/>
    </source>
</evidence>
<evidence type="ECO:0000256" key="2">
    <source>
        <dbReference type="ARBA" id="ARBA00006275"/>
    </source>
</evidence>
<comment type="similarity">
    <text evidence="2">Belongs to the SusD family.</text>
</comment>
<dbReference type="InterPro" id="IPR012944">
    <property type="entry name" value="SusD_RagB_dom"/>
</dbReference>
<dbReference type="EMBL" id="VIWO01000001">
    <property type="protein sequence ID" value="TWF45655.1"/>
    <property type="molecule type" value="Genomic_DNA"/>
</dbReference>
<protein>
    <submittedName>
        <fullName evidence="9">Putative outer membrane starch-binding protein</fullName>
    </submittedName>
</protein>
<accession>A0A561Q5L5</accession>
<comment type="caution">
    <text evidence="9">The sequence shown here is derived from an EMBL/GenBank/DDBJ whole genome shotgun (WGS) entry which is preliminary data.</text>
</comment>
<evidence type="ECO:0000256" key="4">
    <source>
        <dbReference type="ARBA" id="ARBA00023136"/>
    </source>
</evidence>
<keyword evidence="3 6" id="KW-0732">Signal</keyword>
<evidence type="ECO:0000256" key="5">
    <source>
        <dbReference type="ARBA" id="ARBA00023237"/>
    </source>
</evidence>
<dbReference type="Proteomes" id="UP000320811">
    <property type="component" value="Unassembled WGS sequence"/>
</dbReference>